<dbReference type="AlphaFoldDB" id="A0A1M6HHP4"/>
<name>A0A1M6HHP4_9FIRM</name>
<keyword evidence="3" id="KW-1185">Reference proteome</keyword>
<evidence type="ECO:0000256" key="1">
    <source>
        <dbReference type="SAM" id="Coils"/>
    </source>
</evidence>
<gene>
    <name evidence="2" type="ORF">SAMN02745975_01555</name>
</gene>
<protein>
    <submittedName>
        <fullName evidence="2">Uncharacterized protein</fullName>
    </submittedName>
</protein>
<dbReference type="Proteomes" id="UP000184536">
    <property type="component" value="Unassembled WGS sequence"/>
</dbReference>
<dbReference type="RefSeq" id="WP_190014296.1">
    <property type="nucleotide sequence ID" value="NZ_FQZV01000017.1"/>
</dbReference>
<keyword evidence="1" id="KW-0175">Coiled coil</keyword>
<dbReference type="EMBL" id="FQZV01000017">
    <property type="protein sequence ID" value="SHJ21711.1"/>
    <property type="molecule type" value="Genomic_DNA"/>
</dbReference>
<evidence type="ECO:0000313" key="2">
    <source>
        <dbReference type="EMBL" id="SHJ21711.1"/>
    </source>
</evidence>
<accession>A0A1M6HHP4</accession>
<reference evidence="3" key="1">
    <citation type="submission" date="2016-11" db="EMBL/GenBank/DDBJ databases">
        <authorList>
            <person name="Varghese N."/>
            <person name="Submissions S."/>
        </authorList>
    </citation>
    <scope>NUCLEOTIDE SEQUENCE [LARGE SCALE GENOMIC DNA]</scope>
    <source>
        <strain evidence="3">DSM 17957</strain>
    </source>
</reference>
<proteinExistence type="predicted"/>
<evidence type="ECO:0000313" key="3">
    <source>
        <dbReference type="Proteomes" id="UP000184536"/>
    </source>
</evidence>
<feature type="coiled-coil region" evidence="1">
    <location>
        <begin position="5"/>
        <end position="32"/>
    </location>
</feature>
<organism evidence="2 3">
    <name type="scientific">Geosporobacter subterraneus DSM 17957</name>
    <dbReference type="NCBI Taxonomy" id="1121919"/>
    <lineage>
        <taxon>Bacteria</taxon>
        <taxon>Bacillati</taxon>
        <taxon>Bacillota</taxon>
        <taxon>Clostridia</taxon>
        <taxon>Peptostreptococcales</taxon>
        <taxon>Thermotaleaceae</taxon>
        <taxon>Geosporobacter</taxon>
    </lineage>
</organism>
<sequence length="47" mass="5804">MTERQDRINEEIEDLKNIYQQLDEVNQKRLEEAIILLKTKFSERLRI</sequence>